<name>A0A4U0H5J7_9SPHI</name>
<protein>
    <submittedName>
        <fullName evidence="1">T9SS type B sorting domain-containing protein</fullName>
    </submittedName>
</protein>
<dbReference type="AlphaFoldDB" id="A0A4U0H5J7"/>
<dbReference type="EMBL" id="SUKA01000002">
    <property type="protein sequence ID" value="TJY66980.1"/>
    <property type="molecule type" value="Genomic_DNA"/>
</dbReference>
<dbReference type="InterPro" id="IPR026341">
    <property type="entry name" value="T9SS_type_B"/>
</dbReference>
<evidence type="ECO:0000313" key="2">
    <source>
        <dbReference type="Proteomes" id="UP000309872"/>
    </source>
</evidence>
<dbReference type="OrthoDB" id="1489185at2"/>
<sequence length="512" mass="57214">MKCMQYIAVVLIGWILTAREGHAQSDYVGSYVSDNSPQYMEEGMANLIFSETLIIDADADWEIHGTVEIWSRYIYIHPSAKLHGTGRLILHDPGQHIYYDNVAPSATLLDANGNPNISLAIELRNKNNLLLAGFQPNGFDAYASNDLVLNASLDLAVDGACVELNGNKLGLGKGGDIQKYSSRRMIITGNKVESQLYIHTDANRTAVFPIGIVEGDYTPAILSPEREVVLYASVQDYSNANVVLDNRVGMDRVWYIYSDQQVNTVYTLQHNQRTNGTMYIDQQAGIWQYVGGDSWIAQSTEQLEEGLHAMQFPVGVLTDALKNYFTKVVEDKRGPEAIDDQSSVEVGGEVLIAILVNDIVGSSPILLDRVRILEQPRWGTVAILSTGEILYVSNVNQIGQDKFVYLIEDENGLTSQAEVSIILTPRALFIPNVFTPNGDGINDYFEIRGIEIYDRIELVVVNRWGNEVFKSRNYDNKWNGSNLESGTYYYIMTLVRGGKETVRKSWVLIKNE</sequence>
<organism evidence="1 2">
    <name type="scientific">Sphingobacterium alkalisoli</name>
    <dbReference type="NCBI Taxonomy" id="1874115"/>
    <lineage>
        <taxon>Bacteria</taxon>
        <taxon>Pseudomonadati</taxon>
        <taxon>Bacteroidota</taxon>
        <taxon>Sphingobacteriia</taxon>
        <taxon>Sphingobacteriales</taxon>
        <taxon>Sphingobacteriaceae</taxon>
        <taxon>Sphingobacterium</taxon>
    </lineage>
</organism>
<dbReference type="Gene3D" id="2.60.40.3440">
    <property type="match status" value="1"/>
</dbReference>
<dbReference type="Proteomes" id="UP000309872">
    <property type="component" value="Unassembled WGS sequence"/>
</dbReference>
<dbReference type="Pfam" id="PF17963">
    <property type="entry name" value="Big_9"/>
    <property type="match status" value="1"/>
</dbReference>
<dbReference type="Pfam" id="PF13585">
    <property type="entry name" value="CHU_C"/>
    <property type="match status" value="1"/>
</dbReference>
<accession>A0A4U0H5J7</accession>
<evidence type="ECO:0000313" key="1">
    <source>
        <dbReference type="EMBL" id="TJY66980.1"/>
    </source>
</evidence>
<reference evidence="1 2" key="1">
    <citation type="submission" date="2019-04" db="EMBL/GenBank/DDBJ databases">
        <title>Sphingobacterium olei sp. nov., isolated from oil-contaminated soil.</title>
        <authorList>
            <person name="Liu B."/>
        </authorList>
    </citation>
    <scope>NUCLEOTIDE SEQUENCE [LARGE SCALE GENOMIC DNA]</scope>
    <source>
        <strain evidence="1 2">Y3L14</strain>
    </source>
</reference>
<keyword evidence="2" id="KW-1185">Reference proteome</keyword>
<dbReference type="NCBIfam" id="TIGR04131">
    <property type="entry name" value="Bac_Flav_CTERM"/>
    <property type="match status" value="1"/>
</dbReference>
<comment type="caution">
    <text evidence="1">The sequence shown here is derived from an EMBL/GenBank/DDBJ whole genome shotgun (WGS) entry which is preliminary data.</text>
</comment>
<gene>
    <name evidence="1" type="ORF">FAZ19_08770</name>
</gene>
<proteinExistence type="predicted"/>